<organism evidence="1 2">
    <name type="scientific">Saguinus oedipus</name>
    <name type="common">Cotton-top tamarin</name>
    <name type="synonym">Oedipomidas oedipus</name>
    <dbReference type="NCBI Taxonomy" id="9490"/>
    <lineage>
        <taxon>Eukaryota</taxon>
        <taxon>Metazoa</taxon>
        <taxon>Chordata</taxon>
        <taxon>Craniata</taxon>
        <taxon>Vertebrata</taxon>
        <taxon>Euteleostomi</taxon>
        <taxon>Mammalia</taxon>
        <taxon>Eutheria</taxon>
        <taxon>Euarchontoglires</taxon>
        <taxon>Primates</taxon>
        <taxon>Haplorrhini</taxon>
        <taxon>Platyrrhini</taxon>
        <taxon>Cebidae</taxon>
        <taxon>Callitrichinae</taxon>
        <taxon>Saguinus</taxon>
    </lineage>
</organism>
<sequence length="91" mass="9708">MAPAEVPLGVPGESFKATLQLKEHQENGLPECGLQGGVQGQLGMNPGFLKSVLALITGDALSTPPLSSRLFLNWPHHLALPSPSPRHLFDF</sequence>
<evidence type="ECO:0000313" key="2">
    <source>
        <dbReference type="Proteomes" id="UP001266305"/>
    </source>
</evidence>
<proteinExistence type="predicted"/>
<comment type="caution">
    <text evidence="1">The sequence shown here is derived from an EMBL/GenBank/DDBJ whole genome shotgun (WGS) entry which is preliminary data.</text>
</comment>
<accession>A0ABQ9VZD1</accession>
<reference evidence="1 2" key="1">
    <citation type="submission" date="2023-05" db="EMBL/GenBank/DDBJ databases">
        <title>B98-5 Cell Line De Novo Hybrid Assembly: An Optical Mapping Approach.</title>
        <authorList>
            <person name="Kananen K."/>
            <person name="Auerbach J.A."/>
            <person name="Kautto E."/>
            <person name="Blachly J.S."/>
        </authorList>
    </citation>
    <scope>NUCLEOTIDE SEQUENCE [LARGE SCALE GENOMIC DNA]</scope>
    <source>
        <strain evidence="1">B95-8</strain>
        <tissue evidence="1">Cell line</tissue>
    </source>
</reference>
<keyword evidence="2" id="KW-1185">Reference proteome</keyword>
<protein>
    <submittedName>
        <fullName evidence="1">Uncharacterized protein</fullName>
    </submittedName>
</protein>
<dbReference type="Proteomes" id="UP001266305">
    <property type="component" value="Unassembled WGS sequence"/>
</dbReference>
<name>A0ABQ9VZD1_SAGOE</name>
<gene>
    <name evidence="1" type="ORF">P7K49_009015</name>
</gene>
<evidence type="ECO:0000313" key="1">
    <source>
        <dbReference type="EMBL" id="KAK2114749.1"/>
    </source>
</evidence>
<dbReference type="EMBL" id="JASSZA010000004">
    <property type="protein sequence ID" value="KAK2114749.1"/>
    <property type="molecule type" value="Genomic_DNA"/>
</dbReference>